<dbReference type="EMBL" id="GGFL01013606">
    <property type="protein sequence ID" value="MBW77784.1"/>
    <property type="molecule type" value="Transcribed_RNA"/>
</dbReference>
<feature type="chain" id="PRO_5014986347" evidence="1">
    <location>
        <begin position="18"/>
        <end position="76"/>
    </location>
</feature>
<protein>
    <submittedName>
        <fullName evidence="2">Putative secreted protein</fullName>
    </submittedName>
</protein>
<evidence type="ECO:0000256" key="1">
    <source>
        <dbReference type="SAM" id="SignalP"/>
    </source>
</evidence>
<reference evidence="2" key="1">
    <citation type="submission" date="2018-01" db="EMBL/GenBank/DDBJ databases">
        <title>An insight into the sialome of Amazonian anophelines.</title>
        <authorList>
            <person name="Ribeiro J.M."/>
            <person name="Scarpassa V."/>
            <person name="Calvo E."/>
        </authorList>
    </citation>
    <scope>NUCLEOTIDE SEQUENCE</scope>
</reference>
<dbReference type="AlphaFoldDB" id="A0A2M4DJT2"/>
<name>A0A2M4DJT2_ANODA</name>
<organism evidence="2">
    <name type="scientific">Anopheles darlingi</name>
    <name type="common">Mosquito</name>
    <dbReference type="NCBI Taxonomy" id="43151"/>
    <lineage>
        <taxon>Eukaryota</taxon>
        <taxon>Metazoa</taxon>
        <taxon>Ecdysozoa</taxon>
        <taxon>Arthropoda</taxon>
        <taxon>Hexapoda</taxon>
        <taxon>Insecta</taxon>
        <taxon>Pterygota</taxon>
        <taxon>Neoptera</taxon>
        <taxon>Endopterygota</taxon>
        <taxon>Diptera</taxon>
        <taxon>Nematocera</taxon>
        <taxon>Culicoidea</taxon>
        <taxon>Culicidae</taxon>
        <taxon>Anophelinae</taxon>
        <taxon>Anopheles</taxon>
    </lineage>
</organism>
<keyword evidence="1" id="KW-0732">Signal</keyword>
<proteinExistence type="predicted"/>
<feature type="signal peptide" evidence="1">
    <location>
        <begin position="1"/>
        <end position="17"/>
    </location>
</feature>
<evidence type="ECO:0000313" key="2">
    <source>
        <dbReference type="EMBL" id="MBW77784.1"/>
    </source>
</evidence>
<accession>A0A2M4DJT2</accession>
<sequence>MLCCAVLCYSAVSLSAGAPWSRDWTIKILSLPPRTDGHSGYSTNGRPLMPCQLFQCSLSLFLFLPSTPLKVVGHGV</sequence>